<feature type="domain" description="Anillin homology" evidence="3">
    <location>
        <begin position="296"/>
        <end position="436"/>
    </location>
</feature>
<reference evidence="5" key="1">
    <citation type="submission" date="2022-11" db="UniProtKB">
        <authorList>
            <consortium name="WormBaseParasite"/>
        </authorList>
    </citation>
    <scope>IDENTIFICATION</scope>
</reference>
<keyword evidence="4" id="KW-1185">Reference proteome</keyword>
<dbReference type="Proteomes" id="UP000887566">
    <property type="component" value="Unplaced"/>
</dbReference>
<dbReference type="GO" id="GO:0000281">
    <property type="term" value="P:mitotic cytokinesis"/>
    <property type="evidence" value="ECO:0007669"/>
    <property type="project" value="TreeGrafter"/>
</dbReference>
<dbReference type="GO" id="GO:0031106">
    <property type="term" value="P:septin ring organization"/>
    <property type="evidence" value="ECO:0007669"/>
    <property type="project" value="TreeGrafter"/>
</dbReference>
<dbReference type="InterPro" id="IPR051364">
    <property type="entry name" value="Cytokinesis/Rho-signaling"/>
</dbReference>
<dbReference type="InterPro" id="IPR012966">
    <property type="entry name" value="AHD"/>
</dbReference>
<organism evidence="4 5">
    <name type="scientific">Plectus sambesii</name>
    <dbReference type="NCBI Taxonomy" id="2011161"/>
    <lineage>
        <taxon>Eukaryota</taxon>
        <taxon>Metazoa</taxon>
        <taxon>Ecdysozoa</taxon>
        <taxon>Nematoda</taxon>
        <taxon>Chromadorea</taxon>
        <taxon>Plectida</taxon>
        <taxon>Plectina</taxon>
        <taxon>Plectoidea</taxon>
        <taxon>Plectidae</taxon>
        <taxon>Plectus</taxon>
    </lineage>
</organism>
<protein>
    <submittedName>
        <fullName evidence="5">Anillin homology domain-containing protein</fullName>
    </submittedName>
</protein>
<name>A0A914V8T5_9BILA</name>
<evidence type="ECO:0000313" key="5">
    <source>
        <dbReference type="WBParaSite" id="PSAMB.scaffold1670size28866.g14264.t1"/>
    </source>
</evidence>
<dbReference type="WBParaSite" id="PSAMB.scaffold1670size28866.g14264.t1">
    <property type="protein sequence ID" value="PSAMB.scaffold1670size28866.g14264.t1"/>
    <property type="gene ID" value="PSAMB.scaffold1670size28866.g14264"/>
</dbReference>
<evidence type="ECO:0000313" key="4">
    <source>
        <dbReference type="Proteomes" id="UP000887566"/>
    </source>
</evidence>
<feature type="compositionally biased region" description="Basic and acidic residues" evidence="2">
    <location>
        <begin position="24"/>
        <end position="34"/>
    </location>
</feature>
<dbReference type="Pfam" id="PF08174">
    <property type="entry name" value="Anillin"/>
    <property type="match status" value="1"/>
</dbReference>
<dbReference type="GO" id="GO:0005826">
    <property type="term" value="C:actomyosin contractile ring"/>
    <property type="evidence" value="ECO:0007669"/>
    <property type="project" value="TreeGrafter"/>
</dbReference>
<feature type="coiled-coil region" evidence="1">
    <location>
        <begin position="218"/>
        <end position="288"/>
    </location>
</feature>
<evidence type="ECO:0000256" key="1">
    <source>
        <dbReference type="SAM" id="Coils"/>
    </source>
</evidence>
<evidence type="ECO:0000256" key="2">
    <source>
        <dbReference type="SAM" id="MobiDB-lite"/>
    </source>
</evidence>
<proteinExistence type="predicted"/>
<feature type="compositionally biased region" description="Polar residues" evidence="2">
    <location>
        <begin position="35"/>
        <end position="45"/>
    </location>
</feature>
<dbReference type="PANTHER" id="PTHR21538">
    <property type="entry name" value="ANILLIN/RHOTEKIN RTKN"/>
    <property type="match status" value="1"/>
</dbReference>
<evidence type="ECO:0000259" key="3">
    <source>
        <dbReference type="Pfam" id="PF08174"/>
    </source>
</evidence>
<feature type="region of interest" description="Disordered" evidence="2">
    <location>
        <begin position="1"/>
        <end position="49"/>
    </location>
</feature>
<dbReference type="PANTHER" id="PTHR21538:SF23">
    <property type="entry name" value="ANILLIN"/>
    <property type="match status" value="1"/>
</dbReference>
<dbReference type="GO" id="GO:0000915">
    <property type="term" value="P:actomyosin contractile ring assembly"/>
    <property type="evidence" value="ECO:0007669"/>
    <property type="project" value="TreeGrafter"/>
</dbReference>
<accession>A0A914V8T5</accession>
<dbReference type="AlphaFoldDB" id="A0A914V8T5"/>
<sequence>MSSSAGCPSIEPADLSNAEQQADCTDRDGSRSVEESTLVNSSVNDGYSMKVNEEETTMKSSSFWSSIDYSTDGDTSSMRTTRPSLMKEDLKLFSYQRQFLRSTPTSHEANRVIDEAFHFCALDDSLPVSPSMVQAVVTGVEEQQESPPITVDRLRIAQPVKTYRSSQRQSRLSDVRSSKNVRDYFAPIASSSPITLSRQQRDLANWQRSITPAFEPRLSELQREIDLLRHYIDQLIVELELCRKKFAHRDNQQEINALRALLITNERRLALKHEMEQLKKEMQGENQLVLTEQVPRGTLIIKQISVKLTRKFANEDKADSYYLIGLIKYRDKVLSTSIAHQIQLTSVDCVNFFDQIELNNLPPDFAIAVEVHALRLSVIDEKTERSSSRLSKGSSIRNKAVLLFSPRKMHRTLSTTKTAMESVKFERVGFLRLTHAMVVGGERSFYLDDNRFPLEGSVRFDLRCCAARNISHMQHHGFLVSAVRVKGFMPVLAVCIREILLIDTD</sequence>
<keyword evidence="1" id="KW-0175">Coiled coil</keyword>